<proteinExistence type="predicted"/>
<feature type="chain" id="PRO_5012422448" description="Periplasmic heavy metal sensor" evidence="1">
    <location>
        <begin position="21"/>
        <end position="151"/>
    </location>
</feature>
<evidence type="ECO:0008006" key="4">
    <source>
        <dbReference type="Google" id="ProtNLM"/>
    </source>
</evidence>
<sequence length="151" mass="16958">MKSCHWLVLALTLLPVASMASDGEGAERTEKQARMKRVLSLADELELNEAQALRMADTMRQFDERRAPLLRQVRASAQLLRRAAQGDPATQSQVDQAVQSVFDARAQLTTLDRELHQALAKDLTPQKRAQLAIFLARHESKVKWKKSGRGD</sequence>
<gene>
    <name evidence="2" type="ORF">MEBOL_005237</name>
</gene>
<protein>
    <recommendedName>
        <fullName evidence="4">Periplasmic heavy metal sensor</fullName>
    </recommendedName>
</protein>
<dbReference type="KEGG" id="mbd:MEBOL_005237"/>
<keyword evidence="3" id="KW-1185">Reference proteome</keyword>
<feature type="signal peptide" evidence="1">
    <location>
        <begin position="1"/>
        <end position="20"/>
    </location>
</feature>
<dbReference type="Proteomes" id="UP000217289">
    <property type="component" value="Chromosome"/>
</dbReference>
<dbReference type="OrthoDB" id="5524925at2"/>
<dbReference type="Gene3D" id="1.20.120.1490">
    <property type="match status" value="1"/>
</dbReference>
<dbReference type="EMBL" id="CP022163">
    <property type="protein sequence ID" value="ATB31768.1"/>
    <property type="molecule type" value="Genomic_DNA"/>
</dbReference>
<evidence type="ECO:0000313" key="3">
    <source>
        <dbReference type="Proteomes" id="UP000217289"/>
    </source>
</evidence>
<reference evidence="2 3" key="1">
    <citation type="submission" date="2017-06" db="EMBL/GenBank/DDBJ databases">
        <authorList>
            <person name="Kim H.J."/>
            <person name="Triplett B.A."/>
        </authorList>
    </citation>
    <scope>NUCLEOTIDE SEQUENCE [LARGE SCALE GENOMIC DNA]</scope>
    <source>
        <strain evidence="2 3">DSM 14713</strain>
    </source>
</reference>
<evidence type="ECO:0000256" key="1">
    <source>
        <dbReference type="SAM" id="SignalP"/>
    </source>
</evidence>
<dbReference type="AlphaFoldDB" id="A0A250IKG4"/>
<evidence type="ECO:0000313" key="2">
    <source>
        <dbReference type="EMBL" id="ATB31768.1"/>
    </source>
</evidence>
<keyword evidence="1" id="KW-0732">Signal</keyword>
<name>A0A250IKG4_9BACT</name>
<organism evidence="2 3">
    <name type="scientific">Melittangium boletus DSM 14713</name>
    <dbReference type="NCBI Taxonomy" id="1294270"/>
    <lineage>
        <taxon>Bacteria</taxon>
        <taxon>Pseudomonadati</taxon>
        <taxon>Myxococcota</taxon>
        <taxon>Myxococcia</taxon>
        <taxon>Myxococcales</taxon>
        <taxon>Cystobacterineae</taxon>
        <taxon>Archangiaceae</taxon>
        <taxon>Melittangium</taxon>
    </lineage>
</organism>
<dbReference type="RefSeq" id="WP_095980053.1">
    <property type="nucleotide sequence ID" value="NZ_CP022163.1"/>
</dbReference>
<accession>A0A250IKG4</accession>